<dbReference type="CDD" id="cd05403">
    <property type="entry name" value="NT_KNTase_like"/>
    <property type="match status" value="1"/>
</dbReference>
<protein>
    <submittedName>
        <fullName evidence="2">Nucleotidyltransferase domain-containing protein</fullName>
    </submittedName>
</protein>
<dbReference type="InterPro" id="IPR043519">
    <property type="entry name" value="NT_sf"/>
</dbReference>
<dbReference type="AlphaFoldDB" id="A0A4V6PMF5"/>
<accession>A0A4V6PMF5</accession>
<feature type="domain" description="Polymerase nucleotidyl transferase" evidence="1">
    <location>
        <begin position="8"/>
        <end position="77"/>
    </location>
</feature>
<evidence type="ECO:0000259" key="1">
    <source>
        <dbReference type="Pfam" id="PF01909"/>
    </source>
</evidence>
<organism evidence="2 3">
    <name type="scientific">Bacillus salipaludis</name>
    <dbReference type="NCBI Taxonomy" id="2547811"/>
    <lineage>
        <taxon>Bacteria</taxon>
        <taxon>Bacillati</taxon>
        <taxon>Bacillota</taxon>
        <taxon>Bacilli</taxon>
        <taxon>Bacillales</taxon>
        <taxon>Bacillaceae</taxon>
        <taxon>Bacillus</taxon>
    </lineage>
</organism>
<dbReference type="InterPro" id="IPR002934">
    <property type="entry name" value="Polymerase_NTP_transf_dom"/>
</dbReference>
<dbReference type="RefSeq" id="WP_133334681.1">
    <property type="nucleotide sequence ID" value="NZ_SMYO01000005.1"/>
</dbReference>
<dbReference type="GO" id="GO:0016779">
    <property type="term" value="F:nucleotidyltransferase activity"/>
    <property type="evidence" value="ECO:0007669"/>
    <property type="project" value="InterPro"/>
</dbReference>
<dbReference type="Gene3D" id="3.30.460.10">
    <property type="entry name" value="Beta Polymerase, domain 2"/>
    <property type="match status" value="1"/>
</dbReference>
<proteinExistence type="predicted"/>
<evidence type="ECO:0000313" key="2">
    <source>
        <dbReference type="EMBL" id="TDK61803.1"/>
    </source>
</evidence>
<reference evidence="2 3" key="1">
    <citation type="submission" date="2019-03" db="EMBL/GenBank/DDBJ databases">
        <title>Bacillus niacini sp. nov. a Nicotinate-Metabolizing Mesophile Isolated from Soil.</title>
        <authorList>
            <person name="Zhang G."/>
        </authorList>
    </citation>
    <scope>NUCLEOTIDE SEQUENCE [LARGE SCALE GENOMIC DNA]</scope>
    <source>
        <strain evidence="2 3">WN066</strain>
    </source>
</reference>
<name>A0A4V6PMF5_9BACI</name>
<dbReference type="EMBL" id="SMYO01000005">
    <property type="protein sequence ID" value="TDK61803.1"/>
    <property type="molecule type" value="Genomic_DNA"/>
</dbReference>
<dbReference type="Pfam" id="PF01909">
    <property type="entry name" value="NTP_transf_2"/>
    <property type="match status" value="1"/>
</dbReference>
<evidence type="ECO:0000313" key="3">
    <source>
        <dbReference type="Proteomes" id="UP000295132"/>
    </source>
</evidence>
<sequence>MNESVLFEKVKRYLAQKYNCHTIILYGSYSRGDFTKESDLDIVCFSDIDEDMNNVDFFEGKQLDVWIYNTEKMNNPEHFLHVNRGKILLNEKGFAKKFLLGIENIFNNGPKKLSNEEKEFLKSWLRKMYLRSNKNDIEGNYRFHWMLKDSLEIYFSLKGLWYLGPKKAFSWLQDNDGVAYNLFNNALAKDVKKNNIEELLEYLYGM</sequence>
<gene>
    <name evidence="2" type="ORF">E2K98_13030</name>
</gene>
<keyword evidence="2" id="KW-0808">Transferase</keyword>
<dbReference type="Proteomes" id="UP000295132">
    <property type="component" value="Unassembled WGS sequence"/>
</dbReference>
<comment type="caution">
    <text evidence="2">The sequence shown here is derived from an EMBL/GenBank/DDBJ whole genome shotgun (WGS) entry which is preliminary data.</text>
</comment>
<dbReference type="SUPFAM" id="SSF81301">
    <property type="entry name" value="Nucleotidyltransferase"/>
    <property type="match status" value="1"/>
</dbReference>